<proteinExistence type="predicted"/>
<dbReference type="WBParaSite" id="SCUD_0000016201-mRNA-1">
    <property type="protein sequence ID" value="SCUD_0000016201-mRNA-1"/>
    <property type="gene ID" value="SCUD_0000016201"/>
</dbReference>
<keyword evidence="3" id="KW-1185">Reference proteome</keyword>
<dbReference type="Proteomes" id="UP000279833">
    <property type="component" value="Unassembled WGS sequence"/>
</dbReference>
<reference evidence="2 3" key="2">
    <citation type="submission" date="2018-11" db="EMBL/GenBank/DDBJ databases">
        <authorList>
            <consortium name="Pathogen Informatics"/>
        </authorList>
    </citation>
    <scope>NUCLEOTIDE SEQUENCE [LARGE SCALE GENOMIC DNA]</scope>
    <source>
        <strain evidence="2">Dakar</strain>
        <strain evidence="3">Dakar, Senegal</strain>
    </source>
</reference>
<reference evidence="4" key="1">
    <citation type="submission" date="2016-06" db="UniProtKB">
        <authorList>
            <consortium name="WormBaseParasite"/>
        </authorList>
    </citation>
    <scope>IDENTIFICATION</scope>
</reference>
<protein>
    <submittedName>
        <fullName evidence="2 4">Uncharacterized protein</fullName>
    </submittedName>
</protein>
<dbReference type="AlphaFoldDB" id="A0A183JBV6"/>
<evidence type="ECO:0000313" key="3">
    <source>
        <dbReference type="Proteomes" id="UP000279833"/>
    </source>
</evidence>
<gene>
    <name evidence="2" type="ORF">SCUD_LOCUS163</name>
</gene>
<keyword evidence="1" id="KW-0175">Coiled coil</keyword>
<dbReference type="EMBL" id="UZAK01000091">
    <property type="protein sequence ID" value="VDO59900.1"/>
    <property type="molecule type" value="Genomic_DNA"/>
</dbReference>
<accession>A0A183JBV6</accession>
<sequence>MNEKINKEREEQSIRMREEQKVRLNSNVYLVYHVLRENKRKLRQQLEMNLREMQEAFLNNRDSVHFREQDAKMLLASNNNFLCDIKRTM</sequence>
<name>A0A183JBV6_9TREM</name>
<feature type="coiled-coil region" evidence="1">
    <location>
        <begin position="2"/>
        <end position="56"/>
    </location>
</feature>
<evidence type="ECO:0000256" key="1">
    <source>
        <dbReference type="SAM" id="Coils"/>
    </source>
</evidence>
<organism evidence="4">
    <name type="scientific">Schistosoma curassoni</name>
    <dbReference type="NCBI Taxonomy" id="6186"/>
    <lineage>
        <taxon>Eukaryota</taxon>
        <taxon>Metazoa</taxon>
        <taxon>Spiralia</taxon>
        <taxon>Lophotrochozoa</taxon>
        <taxon>Platyhelminthes</taxon>
        <taxon>Trematoda</taxon>
        <taxon>Digenea</taxon>
        <taxon>Strigeidida</taxon>
        <taxon>Schistosomatoidea</taxon>
        <taxon>Schistosomatidae</taxon>
        <taxon>Schistosoma</taxon>
    </lineage>
</organism>
<evidence type="ECO:0000313" key="4">
    <source>
        <dbReference type="WBParaSite" id="SCUD_0000016201-mRNA-1"/>
    </source>
</evidence>
<evidence type="ECO:0000313" key="2">
    <source>
        <dbReference type="EMBL" id="VDO59900.1"/>
    </source>
</evidence>